<keyword evidence="3" id="KW-1185">Reference proteome</keyword>
<feature type="domain" description="N-acetyltransferase" evidence="1">
    <location>
        <begin position="4"/>
        <end position="151"/>
    </location>
</feature>
<reference evidence="2" key="1">
    <citation type="submission" date="2020-01" db="EMBL/GenBank/DDBJ databases">
        <title>Muricauda ochracea sp. nov., isolated from a tidal flat of Garorim bay in Korea.</title>
        <authorList>
            <person name="Kim D."/>
            <person name="Yoo Y."/>
            <person name="Kim J.-J."/>
        </authorList>
    </citation>
    <scope>NUCLEOTIDE SEQUENCE</scope>
    <source>
        <strain evidence="2">JGD-17</strain>
    </source>
</reference>
<dbReference type="RefSeq" id="WP_166523130.1">
    <property type="nucleotide sequence ID" value="NZ_JAAABI010000002.1"/>
</dbReference>
<protein>
    <submittedName>
        <fullName evidence="2">GNAT family N-acetyltransferase</fullName>
    </submittedName>
</protein>
<dbReference type="InterPro" id="IPR000182">
    <property type="entry name" value="GNAT_dom"/>
</dbReference>
<dbReference type="PROSITE" id="PS51186">
    <property type="entry name" value="GNAT"/>
    <property type="match status" value="1"/>
</dbReference>
<evidence type="ECO:0000313" key="3">
    <source>
        <dbReference type="Proteomes" id="UP000667650"/>
    </source>
</evidence>
<dbReference type="SUPFAM" id="SSF55729">
    <property type="entry name" value="Acyl-CoA N-acyltransferases (Nat)"/>
    <property type="match status" value="1"/>
</dbReference>
<dbReference type="AlphaFoldDB" id="A0A964TBC2"/>
<sequence length="298" mass="34636">MEHLELRNITYGFAKDFKHDPQLRASFNKLTQATYGFDMEYSYLSGYWSDNYIPYSLLLDNEIISNVSINKMEFLIGKEKKLGLQIGTVMTDTAHRNQGLNRYLMERVLKEWKQQSDFIYLFANDSVLDFYPKFNFELVEQYQCSKALDISTKSSSLKKLNMADDQDKKLLEQTIDDSIPMAKLSMRNNAALIMFSCMTFKQNSIYYLENLLTIILADIEGETLYLHDVFSKGPVDLNNVIKLIADNTVKRVVLGFTPLDETGYERSLLKPDDTLFVLKDQVDFFKNKKWMFPVLSHA</sequence>
<organism evidence="2 3">
    <name type="scientific">Flagellimonas ochracea</name>
    <dbReference type="NCBI Taxonomy" id="2696472"/>
    <lineage>
        <taxon>Bacteria</taxon>
        <taxon>Pseudomonadati</taxon>
        <taxon>Bacteroidota</taxon>
        <taxon>Flavobacteriia</taxon>
        <taxon>Flavobacteriales</taxon>
        <taxon>Flavobacteriaceae</taxon>
        <taxon>Flagellimonas</taxon>
    </lineage>
</organism>
<dbReference type="GO" id="GO:0016747">
    <property type="term" value="F:acyltransferase activity, transferring groups other than amino-acyl groups"/>
    <property type="evidence" value="ECO:0007669"/>
    <property type="project" value="InterPro"/>
</dbReference>
<proteinExistence type="predicted"/>
<gene>
    <name evidence="2" type="ORF">GTQ34_07340</name>
</gene>
<dbReference type="Gene3D" id="3.40.630.30">
    <property type="match status" value="1"/>
</dbReference>
<accession>A0A964TBC2</accession>
<dbReference type="Proteomes" id="UP000667650">
    <property type="component" value="Unassembled WGS sequence"/>
</dbReference>
<name>A0A964TBC2_9FLAO</name>
<evidence type="ECO:0000313" key="2">
    <source>
        <dbReference type="EMBL" id="NAY91725.1"/>
    </source>
</evidence>
<evidence type="ECO:0000259" key="1">
    <source>
        <dbReference type="PROSITE" id="PS51186"/>
    </source>
</evidence>
<dbReference type="EMBL" id="JAAABI010000002">
    <property type="protein sequence ID" value="NAY91725.1"/>
    <property type="molecule type" value="Genomic_DNA"/>
</dbReference>
<comment type="caution">
    <text evidence="2">The sequence shown here is derived from an EMBL/GenBank/DDBJ whole genome shotgun (WGS) entry which is preliminary data.</text>
</comment>
<dbReference type="Pfam" id="PF13527">
    <property type="entry name" value="Acetyltransf_9"/>
    <property type="match status" value="1"/>
</dbReference>
<dbReference type="InterPro" id="IPR016181">
    <property type="entry name" value="Acyl_CoA_acyltransferase"/>
</dbReference>